<comment type="caution">
    <text evidence="10">The sequence shown here is derived from an EMBL/GenBank/DDBJ whole genome shotgun (WGS) entry which is preliminary data.</text>
</comment>
<dbReference type="PANTHER" id="PTHR30193:SF37">
    <property type="entry name" value="INNER MEMBRANE ABC TRANSPORTER PERMEASE PROTEIN YCJO"/>
    <property type="match status" value="1"/>
</dbReference>
<feature type="transmembrane region" description="Helical" evidence="7">
    <location>
        <begin position="177"/>
        <end position="200"/>
    </location>
</feature>
<gene>
    <name evidence="10" type="ORF">KGQ19_18795</name>
</gene>
<feature type="transmembrane region" description="Helical" evidence="7">
    <location>
        <begin position="283"/>
        <end position="303"/>
    </location>
</feature>
<evidence type="ECO:0000256" key="2">
    <source>
        <dbReference type="ARBA" id="ARBA00022448"/>
    </source>
</evidence>
<dbReference type="InterPro" id="IPR035906">
    <property type="entry name" value="MetI-like_sf"/>
</dbReference>
<evidence type="ECO:0000259" key="9">
    <source>
        <dbReference type="PROSITE" id="PS50928"/>
    </source>
</evidence>
<dbReference type="CDD" id="cd06261">
    <property type="entry name" value="TM_PBP2"/>
    <property type="match status" value="1"/>
</dbReference>
<dbReference type="EMBL" id="JAAFYZ010000059">
    <property type="protein sequence ID" value="MBS2548917.1"/>
    <property type="molecule type" value="Genomic_DNA"/>
</dbReference>
<keyword evidence="6 7" id="KW-0472">Membrane</keyword>
<keyword evidence="4 7" id="KW-0812">Transmembrane</keyword>
<evidence type="ECO:0000313" key="10">
    <source>
        <dbReference type="EMBL" id="MBS2548917.1"/>
    </source>
</evidence>
<keyword evidence="2 7" id="KW-0813">Transport</keyword>
<dbReference type="InterPro" id="IPR051393">
    <property type="entry name" value="ABC_transporter_permease"/>
</dbReference>
<keyword evidence="11" id="KW-1185">Reference proteome</keyword>
<feature type="transmembrane region" description="Helical" evidence="7">
    <location>
        <begin position="129"/>
        <end position="149"/>
    </location>
</feature>
<keyword evidence="3" id="KW-1003">Cell membrane</keyword>
<evidence type="ECO:0000256" key="8">
    <source>
        <dbReference type="SAM" id="MobiDB-lite"/>
    </source>
</evidence>
<protein>
    <submittedName>
        <fullName evidence="10">Sugar ABC transporter permease</fullName>
    </submittedName>
</protein>
<evidence type="ECO:0000256" key="1">
    <source>
        <dbReference type="ARBA" id="ARBA00004651"/>
    </source>
</evidence>
<name>A0ABS5KS90_9ACTN</name>
<dbReference type="InterPro" id="IPR000515">
    <property type="entry name" value="MetI-like"/>
</dbReference>
<comment type="subcellular location">
    <subcellularLocation>
        <location evidence="1 7">Cell membrane</location>
        <topology evidence="1 7">Multi-pass membrane protein</topology>
    </subcellularLocation>
</comment>
<feature type="transmembrane region" description="Helical" evidence="7">
    <location>
        <begin position="231"/>
        <end position="251"/>
    </location>
</feature>
<reference evidence="10 11" key="1">
    <citation type="submission" date="2020-02" db="EMBL/GenBank/DDBJ databases">
        <title>Acidophilic actinobacteria isolated from forest soil.</title>
        <authorList>
            <person name="Golinska P."/>
        </authorList>
    </citation>
    <scope>NUCLEOTIDE SEQUENCE [LARGE SCALE GENOMIC DNA]</scope>
    <source>
        <strain evidence="10 11">NL8</strain>
    </source>
</reference>
<comment type="similarity">
    <text evidence="7">Belongs to the binding-protein-dependent transport system permease family.</text>
</comment>
<feature type="domain" description="ABC transmembrane type-1" evidence="9">
    <location>
        <begin position="92"/>
        <end position="304"/>
    </location>
</feature>
<organism evidence="10 11">
    <name type="scientific">Catenulispora pinistramenti</name>
    <dbReference type="NCBI Taxonomy" id="2705254"/>
    <lineage>
        <taxon>Bacteria</taxon>
        <taxon>Bacillati</taxon>
        <taxon>Actinomycetota</taxon>
        <taxon>Actinomycetes</taxon>
        <taxon>Catenulisporales</taxon>
        <taxon>Catenulisporaceae</taxon>
        <taxon>Catenulispora</taxon>
    </lineage>
</organism>
<evidence type="ECO:0000256" key="3">
    <source>
        <dbReference type="ARBA" id="ARBA00022475"/>
    </source>
</evidence>
<dbReference type="RefSeq" id="WP_212010495.1">
    <property type="nucleotide sequence ID" value="NZ_JAAFYZ010000059.1"/>
</dbReference>
<feature type="transmembrane region" description="Helical" evidence="7">
    <location>
        <begin position="34"/>
        <end position="54"/>
    </location>
</feature>
<keyword evidence="5 7" id="KW-1133">Transmembrane helix</keyword>
<dbReference type="Pfam" id="PF00528">
    <property type="entry name" value="BPD_transp_1"/>
    <property type="match status" value="1"/>
</dbReference>
<feature type="transmembrane region" description="Helical" evidence="7">
    <location>
        <begin position="96"/>
        <end position="117"/>
    </location>
</feature>
<evidence type="ECO:0000256" key="4">
    <source>
        <dbReference type="ARBA" id="ARBA00022692"/>
    </source>
</evidence>
<sequence>MAHLADQATDAPARSRGPDRRSRGRGWRSRFNPAYLFVAPAFLLAAVFILWPIVQSGWMSLHDWTIGDDSHKWLGFGNYTELWHDSRFWNALKVTIVYAVFVVIGQVAIGLALAQWLRRTTWYTMLLRSAFFFPTIASLAVTGIVWKFLLDPQVGLVDGWLGKIGVHSQNWLQDTHLALPALIAVGIWKNFGFSMIVLLAGVQGVRQDLIEAATLDGAGAIARFRHVTLPALRPAILFTVVIGTVNALQLFDLTYVMTDGGPLFHTESIVMYLYQRGFVDFRLGYASAIAWVLFLIIIAVSVVQLRMLRFRDDD</sequence>
<evidence type="ECO:0000313" key="11">
    <source>
        <dbReference type="Proteomes" id="UP000730482"/>
    </source>
</evidence>
<evidence type="ECO:0000256" key="6">
    <source>
        <dbReference type="ARBA" id="ARBA00023136"/>
    </source>
</evidence>
<feature type="region of interest" description="Disordered" evidence="8">
    <location>
        <begin position="1"/>
        <end position="25"/>
    </location>
</feature>
<dbReference type="PROSITE" id="PS50928">
    <property type="entry name" value="ABC_TM1"/>
    <property type="match status" value="1"/>
</dbReference>
<dbReference type="SUPFAM" id="SSF161098">
    <property type="entry name" value="MetI-like"/>
    <property type="match status" value="1"/>
</dbReference>
<dbReference type="PANTHER" id="PTHR30193">
    <property type="entry name" value="ABC TRANSPORTER PERMEASE PROTEIN"/>
    <property type="match status" value="1"/>
</dbReference>
<accession>A0ABS5KS90</accession>
<dbReference type="Proteomes" id="UP000730482">
    <property type="component" value="Unassembled WGS sequence"/>
</dbReference>
<evidence type="ECO:0000256" key="5">
    <source>
        <dbReference type="ARBA" id="ARBA00022989"/>
    </source>
</evidence>
<evidence type="ECO:0000256" key="7">
    <source>
        <dbReference type="RuleBase" id="RU363032"/>
    </source>
</evidence>
<proteinExistence type="inferred from homology"/>
<dbReference type="Gene3D" id="1.10.3720.10">
    <property type="entry name" value="MetI-like"/>
    <property type="match status" value="1"/>
</dbReference>